<evidence type="ECO:0000313" key="2">
    <source>
        <dbReference type="EMBL" id="TFY70721.1"/>
    </source>
</evidence>
<keyword evidence="1" id="KW-0812">Transmembrane</keyword>
<feature type="transmembrane region" description="Helical" evidence="1">
    <location>
        <begin position="121"/>
        <end position="141"/>
    </location>
</feature>
<feature type="transmembrane region" description="Helical" evidence="1">
    <location>
        <begin position="263"/>
        <end position="283"/>
    </location>
</feature>
<dbReference type="OrthoDB" id="2744793at2759"/>
<dbReference type="AlphaFoldDB" id="A0A4Y9ZA98"/>
<evidence type="ECO:0008006" key="4">
    <source>
        <dbReference type="Google" id="ProtNLM"/>
    </source>
</evidence>
<name>A0A4Y9ZA98_9AGAM</name>
<dbReference type="EMBL" id="SEOQ01000086">
    <property type="protein sequence ID" value="TFY70721.1"/>
    <property type="molecule type" value="Genomic_DNA"/>
</dbReference>
<accession>A0A4Y9ZA98</accession>
<keyword evidence="1" id="KW-0472">Membrane</keyword>
<evidence type="ECO:0000256" key="1">
    <source>
        <dbReference type="SAM" id="Phobius"/>
    </source>
</evidence>
<feature type="transmembrane region" description="Helical" evidence="1">
    <location>
        <begin position="87"/>
        <end position="109"/>
    </location>
</feature>
<comment type="caution">
    <text evidence="2">The sequence shown here is derived from an EMBL/GenBank/DDBJ whole genome shotgun (WGS) entry which is preliminary data.</text>
</comment>
<feature type="transmembrane region" description="Helical" evidence="1">
    <location>
        <begin position="206"/>
        <end position="226"/>
    </location>
</feature>
<keyword evidence="1" id="KW-1133">Transmembrane helix</keyword>
<feature type="transmembrane region" description="Helical" evidence="1">
    <location>
        <begin position="161"/>
        <end position="185"/>
    </location>
</feature>
<proteinExistence type="predicted"/>
<organism evidence="2 3">
    <name type="scientific">Dentipellis fragilis</name>
    <dbReference type="NCBI Taxonomy" id="205917"/>
    <lineage>
        <taxon>Eukaryota</taxon>
        <taxon>Fungi</taxon>
        <taxon>Dikarya</taxon>
        <taxon>Basidiomycota</taxon>
        <taxon>Agaricomycotina</taxon>
        <taxon>Agaricomycetes</taxon>
        <taxon>Russulales</taxon>
        <taxon>Hericiaceae</taxon>
        <taxon>Dentipellis</taxon>
    </lineage>
</organism>
<gene>
    <name evidence="2" type="ORF">EVG20_g2298</name>
</gene>
<reference evidence="2 3" key="1">
    <citation type="submission" date="2019-02" db="EMBL/GenBank/DDBJ databases">
        <title>Genome sequencing of the rare red list fungi Dentipellis fragilis.</title>
        <authorList>
            <person name="Buettner E."/>
            <person name="Kellner H."/>
        </authorList>
    </citation>
    <scope>NUCLEOTIDE SEQUENCE [LARGE SCALE GENOMIC DNA]</scope>
    <source>
        <strain evidence="2 3">DSM 105465</strain>
    </source>
</reference>
<sequence length="307" mass="34681">MTSFTAIYYWDVLIQTYVFGMYTVLFSIAVYLLLAERERSKSNIILLSPVLILYTSSATFFMLGVVTTSSTLLRDSKSLEVVENLSATTHIVQLVCEATNCVIGDLVVIWRAWVVWERKPYILCISLCLLAGTAFTAYALPYEIAKFSAESQVIYGAFSNFSFAFGALTLTTNLWVTALFAYRAWSHYRYVQRMVGSRFHSRTRPLLVLVECGSFYCVAWVSHFYALDGDARSSTDDDHHPWQITQIVLLAVRSRAVYVVNGVLPQLIGIYPTLIIILVCLKLTHQDAVTEFKTSQLLQHVEFSAPP</sequence>
<feature type="transmembrane region" description="Helical" evidence="1">
    <location>
        <begin position="12"/>
        <end position="34"/>
    </location>
</feature>
<keyword evidence="3" id="KW-1185">Reference proteome</keyword>
<feature type="transmembrane region" description="Helical" evidence="1">
    <location>
        <begin position="46"/>
        <end position="67"/>
    </location>
</feature>
<protein>
    <recommendedName>
        <fullName evidence="4">G-protein coupled receptors family 1 profile domain-containing protein</fullName>
    </recommendedName>
</protein>
<evidence type="ECO:0000313" key="3">
    <source>
        <dbReference type="Proteomes" id="UP000298327"/>
    </source>
</evidence>
<dbReference type="Proteomes" id="UP000298327">
    <property type="component" value="Unassembled WGS sequence"/>
</dbReference>